<reference evidence="2" key="1">
    <citation type="submission" date="2022-11" db="UniProtKB">
        <authorList>
            <consortium name="WormBaseParasite"/>
        </authorList>
    </citation>
    <scope>IDENTIFICATION</scope>
</reference>
<organism evidence="1 2">
    <name type="scientific">Panagrolaimus sp. JU765</name>
    <dbReference type="NCBI Taxonomy" id="591449"/>
    <lineage>
        <taxon>Eukaryota</taxon>
        <taxon>Metazoa</taxon>
        <taxon>Ecdysozoa</taxon>
        <taxon>Nematoda</taxon>
        <taxon>Chromadorea</taxon>
        <taxon>Rhabditida</taxon>
        <taxon>Tylenchina</taxon>
        <taxon>Panagrolaimomorpha</taxon>
        <taxon>Panagrolaimoidea</taxon>
        <taxon>Panagrolaimidae</taxon>
        <taxon>Panagrolaimus</taxon>
    </lineage>
</organism>
<dbReference type="WBParaSite" id="JU765_v2.g18609.t1">
    <property type="protein sequence ID" value="JU765_v2.g18609.t1"/>
    <property type="gene ID" value="JU765_v2.g18609"/>
</dbReference>
<protein>
    <submittedName>
        <fullName evidence="2">Uncharacterized protein</fullName>
    </submittedName>
</protein>
<evidence type="ECO:0000313" key="2">
    <source>
        <dbReference type="WBParaSite" id="JU765_v2.g18609.t1"/>
    </source>
</evidence>
<accession>A0AC34QRI7</accession>
<evidence type="ECO:0000313" key="1">
    <source>
        <dbReference type="Proteomes" id="UP000887576"/>
    </source>
</evidence>
<proteinExistence type="predicted"/>
<sequence>MESIPDMDALLDSLEDESTLNASKMDESKPKIDQQLLLKNSNDLFIKSKPNVKHETFFRPKVKTVQTEMEAAEEIFQMSSLEADEFVEDNDDLKDVNGFEKYVNASAMKEITNLDEEHLDDSRAVLTSIDEYPQSSIIDVSEHSGDQVKITNAVELEPIILPANNTDDFIADSELQDLVQSIVHKVETILEHVNCEGLKSDEGEHGLESNDAVNVVEGSVTSQENVDPAETQESVVESDNSDRSVHDETGTDDGLNEAAYMLDSCICDESPKDEKIESNKVVDEKTVIETVAGASHSAHCSYQDLENKEVAELLDETIEAVIAGSE</sequence>
<name>A0AC34QRI7_9BILA</name>
<dbReference type="Proteomes" id="UP000887576">
    <property type="component" value="Unplaced"/>
</dbReference>